<evidence type="ECO:0000256" key="1">
    <source>
        <dbReference type="ARBA" id="ARBA00022801"/>
    </source>
</evidence>
<gene>
    <name evidence="6" type="ORF">C6P61_07940</name>
</gene>
<dbReference type="EMBL" id="PVLR01000019">
    <property type="protein sequence ID" value="PRD69103.1"/>
    <property type="molecule type" value="Genomic_DNA"/>
</dbReference>
<evidence type="ECO:0000256" key="4">
    <source>
        <dbReference type="PROSITE-ProRule" id="PRU01161"/>
    </source>
</evidence>
<proteinExistence type="predicted"/>
<dbReference type="InterPro" id="IPR050301">
    <property type="entry name" value="NTE"/>
</dbReference>
<organism evidence="6 7">
    <name type="scientific">Malikia spinosa</name>
    <dbReference type="NCBI Taxonomy" id="86180"/>
    <lineage>
        <taxon>Bacteria</taxon>
        <taxon>Pseudomonadati</taxon>
        <taxon>Pseudomonadota</taxon>
        <taxon>Betaproteobacteria</taxon>
        <taxon>Burkholderiales</taxon>
        <taxon>Comamonadaceae</taxon>
        <taxon>Malikia</taxon>
    </lineage>
</organism>
<feature type="short sequence motif" description="DGA/G" evidence="4">
    <location>
        <begin position="219"/>
        <end position="221"/>
    </location>
</feature>
<feature type="domain" description="PNPLA" evidence="5">
    <location>
        <begin position="39"/>
        <end position="232"/>
    </location>
</feature>
<keyword evidence="7" id="KW-1185">Reference proteome</keyword>
<evidence type="ECO:0000313" key="6">
    <source>
        <dbReference type="EMBL" id="PRD69103.1"/>
    </source>
</evidence>
<sequence>MTSRPDQTLIRRWLSGLGWGADPAPRVSPAPAGPLRLNLALQGGGAHGAFTWGVLDALLDEPSLQVEGLSGSSAGAMNAVLFADGWSKGGRDGARSSLESFWTEIGKQMPWGLMEQQQDDRVGLSPLGKMLYRWSGIFSPSQLNPFDLNPLRDLLASQVDFERLRQHSPFKLFVGATQASSGKLRIFREHELTVDMMLASACLPKIHHPIQIDGEVYWDGGFTANPPVAPLFYDCESQDLLLVLLNPLLRHGVPLTLSEIEARSTELAFTASFMGEMRMLVQAIKASATAPAGLEPTKPLQPIGPLEQRLQQLRFHMIDTRELATFHQSDTKLLAYGPFLEQLRDQGRERGRAWWAAYSAALGQRSSIDVEALFG</sequence>
<feature type="short sequence motif" description="GXSXG" evidence="4">
    <location>
        <begin position="71"/>
        <end position="75"/>
    </location>
</feature>
<dbReference type="GO" id="GO:0016787">
    <property type="term" value="F:hydrolase activity"/>
    <property type="evidence" value="ECO:0007669"/>
    <property type="project" value="UniProtKB-UniRule"/>
</dbReference>
<evidence type="ECO:0000259" key="5">
    <source>
        <dbReference type="PROSITE" id="PS51635"/>
    </source>
</evidence>
<dbReference type="Gene3D" id="3.40.1090.10">
    <property type="entry name" value="Cytosolic phospholipase A2 catalytic domain"/>
    <property type="match status" value="2"/>
</dbReference>
<evidence type="ECO:0000256" key="3">
    <source>
        <dbReference type="ARBA" id="ARBA00023098"/>
    </source>
</evidence>
<accession>A0A2S9KF80</accession>
<feature type="short sequence motif" description="GXGXXG" evidence="4">
    <location>
        <begin position="43"/>
        <end position="48"/>
    </location>
</feature>
<dbReference type="GO" id="GO:0016042">
    <property type="term" value="P:lipid catabolic process"/>
    <property type="evidence" value="ECO:0007669"/>
    <property type="project" value="UniProtKB-UniRule"/>
</dbReference>
<dbReference type="OrthoDB" id="9770965at2"/>
<evidence type="ECO:0000256" key="2">
    <source>
        <dbReference type="ARBA" id="ARBA00022963"/>
    </source>
</evidence>
<dbReference type="AlphaFoldDB" id="A0A2S9KF80"/>
<keyword evidence="3 4" id="KW-0443">Lipid metabolism</keyword>
<dbReference type="Pfam" id="PF01734">
    <property type="entry name" value="Patatin"/>
    <property type="match status" value="1"/>
</dbReference>
<feature type="active site" description="Proton acceptor" evidence="4">
    <location>
        <position position="219"/>
    </location>
</feature>
<dbReference type="RefSeq" id="WP_105729389.1">
    <property type="nucleotide sequence ID" value="NZ_PVLR01000019.1"/>
</dbReference>
<dbReference type="SUPFAM" id="SSF52151">
    <property type="entry name" value="FabD/lysophospholipase-like"/>
    <property type="match status" value="1"/>
</dbReference>
<dbReference type="InterPro" id="IPR016035">
    <property type="entry name" value="Acyl_Trfase/lysoPLipase"/>
</dbReference>
<dbReference type="PROSITE" id="PS51635">
    <property type="entry name" value="PNPLA"/>
    <property type="match status" value="1"/>
</dbReference>
<keyword evidence="2 4" id="KW-0442">Lipid degradation</keyword>
<keyword evidence="1 4" id="KW-0378">Hydrolase</keyword>
<dbReference type="Proteomes" id="UP000238326">
    <property type="component" value="Unassembled WGS sequence"/>
</dbReference>
<dbReference type="PANTHER" id="PTHR14226">
    <property type="entry name" value="NEUROPATHY TARGET ESTERASE/SWISS CHEESE D.MELANOGASTER"/>
    <property type="match status" value="1"/>
</dbReference>
<protein>
    <submittedName>
        <fullName evidence="6">Esterase</fullName>
    </submittedName>
</protein>
<reference evidence="6 7" key="1">
    <citation type="submission" date="2018-03" db="EMBL/GenBank/DDBJ databases">
        <title>Comparative genomics illustrates the genes involved in a hyperalkaliphilic mechanisms of Serpentinomonas isolated from highly-alkaline calcium-rich serpentinized springs.</title>
        <authorList>
            <person name="Suzuki S."/>
            <person name="Ishii S."/>
            <person name="Walworth N."/>
            <person name="Bird L."/>
            <person name="Kuenen J.G."/>
            <person name="Nealson K.H."/>
        </authorList>
    </citation>
    <scope>NUCLEOTIDE SEQUENCE [LARGE SCALE GENOMIC DNA]</scope>
    <source>
        <strain evidence="6 7">83</strain>
    </source>
</reference>
<dbReference type="InterPro" id="IPR002641">
    <property type="entry name" value="PNPLA_dom"/>
</dbReference>
<evidence type="ECO:0000313" key="7">
    <source>
        <dbReference type="Proteomes" id="UP000238326"/>
    </source>
</evidence>
<dbReference type="PANTHER" id="PTHR14226:SF78">
    <property type="entry name" value="SLR0060 PROTEIN"/>
    <property type="match status" value="1"/>
</dbReference>
<name>A0A2S9KF80_9BURK</name>
<comment type="caution">
    <text evidence="6">The sequence shown here is derived from an EMBL/GenBank/DDBJ whole genome shotgun (WGS) entry which is preliminary data.</text>
</comment>
<feature type="active site" description="Nucleophile" evidence="4">
    <location>
        <position position="73"/>
    </location>
</feature>